<name>A0A3S5CNS0_9PLAT</name>
<evidence type="ECO:0000313" key="2">
    <source>
        <dbReference type="Proteomes" id="UP000784294"/>
    </source>
</evidence>
<proteinExistence type="predicted"/>
<organism evidence="1 2">
    <name type="scientific">Protopolystoma xenopodis</name>
    <dbReference type="NCBI Taxonomy" id="117903"/>
    <lineage>
        <taxon>Eukaryota</taxon>
        <taxon>Metazoa</taxon>
        <taxon>Spiralia</taxon>
        <taxon>Lophotrochozoa</taxon>
        <taxon>Platyhelminthes</taxon>
        <taxon>Monogenea</taxon>
        <taxon>Polyopisthocotylea</taxon>
        <taxon>Polystomatidea</taxon>
        <taxon>Polystomatidae</taxon>
        <taxon>Protopolystoma</taxon>
    </lineage>
</organism>
<gene>
    <name evidence="1" type="ORF">PXEA_LOCUS29375</name>
</gene>
<reference evidence="1" key="1">
    <citation type="submission" date="2018-11" db="EMBL/GenBank/DDBJ databases">
        <authorList>
            <consortium name="Pathogen Informatics"/>
        </authorList>
    </citation>
    <scope>NUCLEOTIDE SEQUENCE</scope>
</reference>
<dbReference type="EMBL" id="CAAALY010251048">
    <property type="protein sequence ID" value="VEL35935.1"/>
    <property type="molecule type" value="Genomic_DNA"/>
</dbReference>
<keyword evidence="2" id="KW-1185">Reference proteome</keyword>
<sequence length="154" mass="16698">MVMVMLQWKFKMVEHFETATQTHTSTDTDVRELVSVAGCISVSPCDTVELASTIPPYIPPDEGGREDVFLAGAHPVLGFTLLPSGLRGDECSGLGCRPVDKTNKAMHKACVPRARGFRSRSRNSRLKQQLITPFNSVSSSAPSASRHLSLIPSS</sequence>
<comment type="caution">
    <text evidence="1">The sequence shown here is derived from an EMBL/GenBank/DDBJ whole genome shotgun (WGS) entry which is preliminary data.</text>
</comment>
<dbReference type="Proteomes" id="UP000784294">
    <property type="component" value="Unassembled WGS sequence"/>
</dbReference>
<protein>
    <submittedName>
        <fullName evidence="1">Uncharacterized protein</fullName>
    </submittedName>
</protein>
<dbReference type="AlphaFoldDB" id="A0A3S5CNS0"/>
<evidence type="ECO:0000313" key="1">
    <source>
        <dbReference type="EMBL" id="VEL35935.1"/>
    </source>
</evidence>
<accession>A0A3S5CNS0</accession>